<feature type="region of interest" description="Disordered" evidence="1">
    <location>
        <begin position="1"/>
        <end position="26"/>
    </location>
</feature>
<dbReference type="InterPro" id="IPR007278">
    <property type="entry name" value="DUF397"/>
</dbReference>
<keyword evidence="4" id="KW-1185">Reference proteome</keyword>
<comment type="caution">
    <text evidence="3">The sequence shown here is derived from an EMBL/GenBank/DDBJ whole genome shotgun (WGS) entry which is preliminary data.</text>
</comment>
<sequence>MNTNRSSSLQSSTAWRKSTYSDGGDNCVEVAGLEATAGVRDTKARDRGHLELGPHTWRSFLDTLKRG</sequence>
<gene>
    <name evidence="3" type="ORF">AB0C36_20705</name>
</gene>
<accession>A0ABV3DL69</accession>
<feature type="domain" description="DUF397" evidence="2">
    <location>
        <begin position="14"/>
        <end position="65"/>
    </location>
</feature>
<dbReference type="Proteomes" id="UP001551482">
    <property type="component" value="Unassembled WGS sequence"/>
</dbReference>
<evidence type="ECO:0000313" key="4">
    <source>
        <dbReference type="Proteomes" id="UP001551482"/>
    </source>
</evidence>
<evidence type="ECO:0000259" key="2">
    <source>
        <dbReference type="Pfam" id="PF04149"/>
    </source>
</evidence>
<dbReference type="EMBL" id="JBEZFP010000053">
    <property type="protein sequence ID" value="MEU8135924.1"/>
    <property type="molecule type" value="Genomic_DNA"/>
</dbReference>
<protein>
    <submittedName>
        <fullName evidence="3">DUF397 domain-containing protein</fullName>
    </submittedName>
</protein>
<dbReference type="Pfam" id="PF04149">
    <property type="entry name" value="DUF397"/>
    <property type="match status" value="1"/>
</dbReference>
<feature type="compositionally biased region" description="Polar residues" evidence="1">
    <location>
        <begin position="1"/>
        <end position="21"/>
    </location>
</feature>
<dbReference type="RefSeq" id="WP_358356060.1">
    <property type="nucleotide sequence ID" value="NZ_JBEZFP010000053.1"/>
</dbReference>
<evidence type="ECO:0000256" key="1">
    <source>
        <dbReference type="SAM" id="MobiDB-lite"/>
    </source>
</evidence>
<reference evidence="3 4" key="1">
    <citation type="submission" date="2024-06" db="EMBL/GenBank/DDBJ databases">
        <title>The Natural Products Discovery Center: Release of the First 8490 Sequenced Strains for Exploring Actinobacteria Biosynthetic Diversity.</title>
        <authorList>
            <person name="Kalkreuter E."/>
            <person name="Kautsar S.A."/>
            <person name="Yang D."/>
            <person name="Bader C.D."/>
            <person name="Teijaro C.N."/>
            <person name="Fluegel L."/>
            <person name="Davis C.M."/>
            <person name="Simpson J.R."/>
            <person name="Lauterbach L."/>
            <person name="Steele A.D."/>
            <person name="Gui C."/>
            <person name="Meng S."/>
            <person name="Li G."/>
            <person name="Viehrig K."/>
            <person name="Ye F."/>
            <person name="Su P."/>
            <person name="Kiefer A.F."/>
            <person name="Nichols A."/>
            <person name="Cepeda A.J."/>
            <person name="Yan W."/>
            <person name="Fan B."/>
            <person name="Jiang Y."/>
            <person name="Adhikari A."/>
            <person name="Zheng C.-J."/>
            <person name="Schuster L."/>
            <person name="Cowan T.M."/>
            <person name="Smanski M.J."/>
            <person name="Chevrette M.G."/>
            <person name="De Carvalho L.P.S."/>
            <person name="Shen B."/>
        </authorList>
    </citation>
    <scope>NUCLEOTIDE SEQUENCE [LARGE SCALE GENOMIC DNA]</scope>
    <source>
        <strain evidence="3 4">NPDC048946</strain>
    </source>
</reference>
<proteinExistence type="predicted"/>
<evidence type="ECO:0000313" key="3">
    <source>
        <dbReference type="EMBL" id="MEU8135924.1"/>
    </source>
</evidence>
<name>A0ABV3DL69_9ACTN</name>
<organism evidence="3 4">
    <name type="scientific">Streptodolium elevatio</name>
    <dbReference type="NCBI Taxonomy" id="3157996"/>
    <lineage>
        <taxon>Bacteria</taxon>
        <taxon>Bacillati</taxon>
        <taxon>Actinomycetota</taxon>
        <taxon>Actinomycetes</taxon>
        <taxon>Kitasatosporales</taxon>
        <taxon>Streptomycetaceae</taxon>
        <taxon>Streptodolium</taxon>
    </lineage>
</organism>